<sequence>MAISQAAFNSIIGHKVVKSKSDIGVDTYSAISTQASSSTTASDSLKLALSTPVTTLSACTDPVASTVRRLKASEVGQAAECLADAFRDDELARYFTHTPDRKPTSDLRKLHFTIMKCIVRAHVQCGLATVIGENYDCVALWMPPGMDMDGLWPMLRSGMNRLHFFCRDMTKEGRIRFFDEFLPTLHDVKHQTLQEHDHDSWYLVYIGTKPGSRKRGYAKRLIEDVTRKADEKNQHCYLESTNVANAALYNKLGFAHQSYIHFKRSTPHVVLDVMTRPPRARAVARHIE</sequence>
<organism evidence="2 3">
    <name type="scientific">Ramalina farinacea</name>
    <dbReference type="NCBI Taxonomy" id="258253"/>
    <lineage>
        <taxon>Eukaryota</taxon>
        <taxon>Fungi</taxon>
        <taxon>Dikarya</taxon>
        <taxon>Ascomycota</taxon>
        <taxon>Pezizomycotina</taxon>
        <taxon>Lecanoromycetes</taxon>
        <taxon>OSLEUM clade</taxon>
        <taxon>Lecanoromycetidae</taxon>
        <taxon>Lecanorales</taxon>
        <taxon>Lecanorineae</taxon>
        <taxon>Ramalinaceae</taxon>
        <taxon>Ramalina</taxon>
    </lineage>
</organism>
<dbReference type="InterPro" id="IPR016181">
    <property type="entry name" value="Acyl_CoA_acyltransferase"/>
</dbReference>
<dbReference type="Pfam" id="PF00583">
    <property type="entry name" value="Acetyltransf_1"/>
    <property type="match status" value="1"/>
</dbReference>
<proteinExistence type="predicted"/>
<dbReference type="InterPro" id="IPR052523">
    <property type="entry name" value="Trichothecene_AcTrans"/>
</dbReference>
<keyword evidence="3" id="KW-1185">Reference proteome</keyword>
<accession>A0AA43QJ94</accession>
<dbReference type="SUPFAM" id="SSF55729">
    <property type="entry name" value="Acyl-CoA N-acyltransferases (Nat)"/>
    <property type="match status" value="1"/>
</dbReference>
<evidence type="ECO:0000259" key="1">
    <source>
        <dbReference type="PROSITE" id="PS51186"/>
    </source>
</evidence>
<dbReference type="Proteomes" id="UP001161017">
    <property type="component" value="Unassembled WGS sequence"/>
</dbReference>
<dbReference type="CDD" id="cd04301">
    <property type="entry name" value="NAT_SF"/>
    <property type="match status" value="1"/>
</dbReference>
<dbReference type="InterPro" id="IPR000182">
    <property type="entry name" value="GNAT_dom"/>
</dbReference>
<dbReference type="AlphaFoldDB" id="A0AA43QJ94"/>
<reference evidence="2" key="1">
    <citation type="journal article" date="2023" name="Genome Biol. Evol.">
        <title>First Whole Genome Sequence and Flow Cytometry Genome Size Data for the Lichen-Forming Fungus Ramalina farinacea (Ascomycota).</title>
        <authorList>
            <person name="Llewellyn T."/>
            <person name="Mian S."/>
            <person name="Hill R."/>
            <person name="Leitch I.J."/>
            <person name="Gaya E."/>
        </authorList>
    </citation>
    <scope>NUCLEOTIDE SEQUENCE</scope>
    <source>
        <strain evidence="2">LIQ254RAFAR</strain>
    </source>
</reference>
<comment type="caution">
    <text evidence="2">The sequence shown here is derived from an EMBL/GenBank/DDBJ whole genome shotgun (WGS) entry which is preliminary data.</text>
</comment>
<evidence type="ECO:0000313" key="2">
    <source>
        <dbReference type="EMBL" id="MDI1486364.1"/>
    </source>
</evidence>
<gene>
    <name evidence="2" type="ORF">OHK93_005591</name>
</gene>
<dbReference type="EMBL" id="JAPUFD010000003">
    <property type="protein sequence ID" value="MDI1486364.1"/>
    <property type="molecule type" value="Genomic_DNA"/>
</dbReference>
<evidence type="ECO:0000313" key="3">
    <source>
        <dbReference type="Proteomes" id="UP001161017"/>
    </source>
</evidence>
<feature type="domain" description="N-acetyltransferase" evidence="1">
    <location>
        <begin position="138"/>
        <end position="277"/>
    </location>
</feature>
<dbReference type="PANTHER" id="PTHR42791">
    <property type="entry name" value="GNAT FAMILY ACETYLTRANSFERASE"/>
    <property type="match status" value="1"/>
</dbReference>
<dbReference type="PROSITE" id="PS51186">
    <property type="entry name" value="GNAT"/>
    <property type="match status" value="1"/>
</dbReference>
<dbReference type="Gene3D" id="3.40.630.30">
    <property type="match status" value="1"/>
</dbReference>
<protein>
    <recommendedName>
        <fullName evidence="1">N-acetyltransferase domain-containing protein</fullName>
    </recommendedName>
</protein>
<name>A0AA43QJ94_9LECA</name>
<dbReference type="PANTHER" id="PTHR42791:SF1">
    <property type="entry name" value="N-ACETYLTRANSFERASE DOMAIN-CONTAINING PROTEIN"/>
    <property type="match status" value="1"/>
</dbReference>
<dbReference type="GO" id="GO:0016747">
    <property type="term" value="F:acyltransferase activity, transferring groups other than amino-acyl groups"/>
    <property type="evidence" value="ECO:0007669"/>
    <property type="project" value="InterPro"/>
</dbReference>